<evidence type="ECO:0000256" key="9">
    <source>
        <dbReference type="SAM" id="Phobius"/>
    </source>
</evidence>
<evidence type="ECO:0000256" key="2">
    <source>
        <dbReference type="ARBA" id="ARBA00006772"/>
    </source>
</evidence>
<comment type="caution">
    <text evidence="10">The sequence shown here is derived from an EMBL/GenBank/DDBJ whole genome shotgun (WGS) entry which is preliminary data.</text>
</comment>
<dbReference type="GO" id="GO:0071285">
    <property type="term" value="P:cellular response to lithium ion"/>
    <property type="evidence" value="ECO:0007669"/>
    <property type="project" value="TreeGrafter"/>
</dbReference>
<feature type="transmembrane region" description="Helical" evidence="9">
    <location>
        <begin position="353"/>
        <end position="371"/>
    </location>
</feature>
<gene>
    <name evidence="10" type="primary">Slc13a2</name>
    <name evidence="10" type="ORF">CLIRUF_R05139</name>
</gene>
<organism evidence="10 11">
    <name type="scientific">Climacteris rufus</name>
    <name type="common">rufous treecreeper</name>
    <dbReference type="NCBI Taxonomy" id="47695"/>
    <lineage>
        <taxon>Eukaryota</taxon>
        <taxon>Metazoa</taxon>
        <taxon>Chordata</taxon>
        <taxon>Craniata</taxon>
        <taxon>Vertebrata</taxon>
        <taxon>Euteleostomi</taxon>
        <taxon>Archelosauria</taxon>
        <taxon>Archosauria</taxon>
        <taxon>Dinosauria</taxon>
        <taxon>Saurischia</taxon>
        <taxon>Theropoda</taxon>
        <taxon>Coelurosauria</taxon>
        <taxon>Aves</taxon>
        <taxon>Neognathae</taxon>
        <taxon>Neoaves</taxon>
        <taxon>Telluraves</taxon>
        <taxon>Australaves</taxon>
        <taxon>Passeriformes</taxon>
        <taxon>Climacteridae</taxon>
        <taxon>Climacteris</taxon>
    </lineage>
</organism>
<proteinExistence type="inferred from homology"/>
<evidence type="ECO:0000256" key="3">
    <source>
        <dbReference type="ARBA" id="ARBA00022448"/>
    </source>
</evidence>
<feature type="transmembrane region" description="Helical" evidence="9">
    <location>
        <begin position="472"/>
        <end position="493"/>
    </location>
</feature>
<dbReference type="Pfam" id="PF00939">
    <property type="entry name" value="Na_sulph_symp"/>
    <property type="match status" value="1"/>
</dbReference>
<keyword evidence="7" id="KW-0406">Ion transport</keyword>
<dbReference type="GO" id="GO:0015139">
    <property type="term" value="F:alpha-ketoglutarate transmembrane transporter activity"/>
    <property type="evidence" value="ECO:0007669"/>
    <property type="project" value="TreeGrafter"/>
</dbReference>
<keyword evidence="5 9" id="KW-1133">Transmembrane helix</keyword>
<dbReference type="PANTHER" id="PTHR10283">
    <property type="entry name" value="SOLUTE CARRIER FAMILY 13 MEMBER"/>
    <property type="match status" value="1"/>
</dbReference>
<dbReference type="EMBL" id="VZRZ01006062">
    <property type="protein sequence ID" value="NWW78808.1"/>
    <property type="molecule type" value="Genomic_DNA"/>
</dbReference>
<keyword evidence="3" id="KW-0813">Transport</keyword>
<evidence type="ECO:0000256" key="7">
    <source>
        <dbReference type="ARBA" id="ARBA00023201"/>
    </source>
</evidence>
<keyword evidence="11" id="KW-1185">Reference proteome</keyword>
<feature type="non-terminal residue" evidence="10">
    <location>
        <position position="1"/>
    </location>
</feature>
<dbReference type="CDD" id="cd01115">
    <property type="entry name" value="SLC13_permease"/>
    <property type="match status" value="1"/>
</dbReference>
<keyword evidence="6 9" id="KW-0472">Membrane</keyword>
<comment type="similarity">
    <text evidence="2">Belongs to the SLC13A/DASS transporter (TC 2.A.47) family. NADC subfamily.</text>
</comment>
<feature type="non-terminal residue" evidence="10">
    <location>
        <position position="567"/>
    </location>
</feature>
<keyword evidence="7" id="KW-0739">Sodium transport</keyword>
<feature type="transmembrane region" description="Helical" evidence="9">
    <location>
        <begin position="499"/>
        <end position="519"/>
    </location>
</feature>
<keyword evidence="7" id="KW-0915">Sodium</keyword>
<dbReference type="AlphaFoldDB" id="A0A7K6QYY4"/>
<feature type="compositionally biased region" description="Basic and acidic residues" evidence="8">
    <location>
        <begin position="144"/>
        <end position="165"/>
    </location>
</feature>
<evidence type="ECO:0000256" key="4">
    <source>
        <dbReference type="ARBA" id="ARBA00022692"/>
    </source>
</evidence>
<feature type="transmembrane region" description="Helical" evidence="9">
    <location>
        <begin position="206"/>
        <end position="226"/>
    </location>
</feature>
<dbReference type="PROSITE" id="PS01271">
    <property type="entry name" value="NA_SULFATE"/>
    <property type="match status" value="1"/>
</dbReference>
<feature type="region of interest" description="Disordered" evidence="8">
    <location>
        <begin position="135"/>
        <end position="165"/>
    </location>
</feature>
<keyword evidence="4 9" id="KW-0812">Transmembrane</keyword>
<feature type="transmembrane region" description="Helical" evidence="9">
    <location>
        <begin position="246"/>
        <end position="271"/>
    </location>
</feature>
<protein>
    <submittedName>
        <fullName evidence="10">S13A2 protein</fullName>
    </submittedName>
</protein>
<feature type="transmembrane region" description="Helical" evidence="9">
    <location>
        <begin position="315"/>
        <end position="333"/>
    </location>
</feature>
<dbReference type="GO" id="GO:0015141">
    <property type="term" value="F:succinate transmembrane transporter activity"/>
    <property type="evidence" value="ECO:0007669"/>
    <property type="project" value="TreeGrafter"/>
</dbReference>
<feature type="transmembrane region" description="Helical" evidence="9">
    <location>
        <begin position="531"/>
        <end position="549"/>
    </location>
</feature>
<evidence type="ECO:0000256" key="6">
    <source>
        <dbReference type="ARBA" id="ARBA00023136"/>
    </source>
</evidence>
<dbReference type="PANTHER" id="PTHR10283:SF82">
    <property type="entry name" value="SOLUTE CARRIER FAMILY 13 MEMBER 2"/>
    <property type="match status" value="1"/>
</dbReference>
<evidence type="ECO:0000313" key="11">
    <source>
        <dbReference type="Proteomes" id="UP000580879"/>
    </source>
</evidence>
<feature type="transmembrane region" description="Helical" evidence="9">
    <location>
        <begin position="89"/>
        <end position="108"/>
    </location>
</feature>
<feature type="transmembrane region" description="Helical" evidence="9">
    <location>
        <begin position="12"/>
        <end position="39"/>
    </location>
</feature>
<dbReference type="InterPro" id="IPR031312">
    <property type="entry name" value="Na/sul_symport_CS"/>
</dbReference>
<sequence length="567" mass="62661">PWQEAECGYVIIVMALFWCTEALPLAVTALLPVLLFPLMNIMDSTTVCQEYLKDTNMLFIGGLLMAIAIEKWNLHKRVALRVLLITGVRPALLLMGFMVVTAFLSMWISNTATTAMMVPIAQAVLEQLHKSELESNSSGQVSEHTNKAFELQEKTPEDLKEPEEKGDSCNFFIPWDLGSSHVLTVEEERKRNEALIEKKHLKLSKGMSLCICYSASIGGIATLTGTTPNLVLQGQVDQLFPNNGGIINFASWFSFAFPTMVVLLILSWIWLQILYLGFNFKKNFGCAASPAAKAKEKQAYEIIKEETKKLGKMKFAEIAILILFILLVLLWFTREPGFFPGWATVLFNTDDTSYVTDATVAIFISLLLFIIPSGTSSQYRDEEQTGGRPKFRAPPPLLDWKIVQEKMPWNIVFLLGGGFALAKGSEESGLSDWLGTKLTPLQSIPHPAIALLLCLLIATFTECTSNVATTTLFLPILASMAEAICLNPLYVMLPCTLSASLAFMLPVATPPNAIVFSYGQLRVIDMAKAGFVLNILGVLNVTLTINTWASSLFQLQTFPSWANRTGT</sequence>
<dbReference type="GO" id="GO:0017153">
    <property type="term" value="F:sodium:dicarboxylate symporter activity"/>
    <property type="evidence" value="ECO:0007669"/>
    <property type="project" value="TreeGrafter"/>
</dbReference>
<evidence type="ECO:0000256" key="1">
    <source>
        <dbReference type="ARBA" id="ARBA00004141"/>
    </source>
</evidence>
<dbReference type="Proteomes" id="UP000580879">
    <property type="component" value="Unassembled WGS sequence"/>
</dbReference>
<evidence type="ECO:0000256" key="8">
    <source>
        <dbReference type="SAM" id="MobiDB-lite"/>
    </source>
</evidence>
<reference evidence="10 11" key="1">
    <citation type="submission" date="2019-09" db="EMBL/GenBank/DDBJ databases">
        <title>Bird 10,000 Genomes (B10K) Project - Family phase.</title>
        <authorList>
            <person name="Zhang G."/>
        </authorList>
    </citation>
    <scope>NUCLEOTIDE SEQUENCE [LARGE SCALE GENOMIC DNA]</scope>
    <source>
        <strain evidence="10">B10K-DU-029-53</strain>
    </source>
</reference>
<name>A0A7K6QYY4_9PASS</name>
<dbReference type="GO" id="GO:0015138">
    <property type="term" value="F:fumarate transmembrane transporter activity"/>
    <property type="evidence" value="ECO:0007669"/>
    <property type="project" value="TreeGrafter"/>
</dbReference>
<evidence type="ECO:0000313" key="10">
    <source>
        <dbReference type="EMBL" id="NWW78808.1"/>
    </source>
</evidence>
<comment type="subcellular location">
    <subcellularLocation>
        <location evidence="1">Membrane</location>
        <topology evidence="1">Multi-pass membrane protein</topology>
    </subcellularLocation>
</comment>
<dbReference type="OrthoDB" id="6493944at2759"/>
<accession>A0A7K6QYY4</accession>
<dbReference type="InterPro" id="IPR001898">
    <property type="entry name" value="SLC13A/DASS"/>
</dbReference>
<evidence type="ECO:0000256" key="5">
    <source>
        <dbReference type="ARBA" id="ARBA00022989"/>
    </source>
</evidence>
<dbReference type="GO" id="GO:0005886">
    <property type="term" value="C:plasma membrane"/>
    <property type="evidence" value="ECO:0007669"/>
    <property type="project" value="TreeGrafter"/>
</dbReference>